<protein>
    <submittedName>
        <fullName evidence="3">Uncharacterized protein</fullName>
    </submittedName>
</protein>
<evidence type="ECO:0000256" key="1">
    <source>
        <dbReference type="SAM" id="MobiDB-lite"/>
    </source>
</evidence>
<keyword evidence="4" id="KW-1185">Reference proteome</keyword>
<feature type="compositionally biased region" description="Polar residues" evidence="1">
    <location>
        <begin position="52"/>
        <end position="64"/>
    </location>
</feature>
<feature type="compositionally biased region" description="Basic and acidic residues" evidence="1">
    <location>
        <begin position="181"/>
        <end position="201"/>
    </location>
</feature>
<comment type="caution">
    <text evidence="3">The sequence shown here is derived from an EMBL/GenBank/DDBJ whole genome shotgun (WGS) entry which is preliminary data.</text>
</comment>
<feature type="compositionally biased region" description="Basic and acidic residues" evidence="1">
    <location>
        <begin position="35"/>
        <end position="46"/>
    </location>
</feature>
<feature type="transmembrane region" description="Helical" evidence="2">
    <location>
        <begin position="245"/>
        <end position="263"/>
    </location>
</feature>
<keyword evidence="2" id="KW-1133">Transmembrane helix</keyword>
<dbReference type="PANTHER" id="PTHR37222">
    <property type="entry name" value="OS02G0718000 PROTEIN"/>
    <property type="match status" value="1"/>
</dbReference>
<feature type="region of interest" description="Disordered" evidence="1">
    <location>
        <begin position="172"/>
        <end position="201"/>
    </location>
</feature>
<evidence type="ECO:0000313" key="4">
    <source>
        <dbReference type="Proteomes" id="UP001605036"/>
    </source>
</evidence>
<dbReference type="EMBL" id="JBHFFA010000001">
    <property type="protein sequence ID" value="KAL2650480.1"/>
    <property type="molecule type" value="Genomic_DNA"/>
</dbReference>
<evidence type="ECO:0000313" key="3">
    <source>
        <dbReference type="EMBL" id="KAL2650480.1"/>
    </source>
</evidence>
<feature type="transmembrane region" description="Helical" evidence="2">
    <location>
        <begin position="269"/>
        <end position="286"/>
    </location>
</feature>
<evidence type="ECO:0000256" key="2">
    <source>
        <dbReference type="SAM" id="Phobius"/>
    </source>
</evidence>
<dbReference type="PANTHER" id="PTHR37222:SF1">
    <property type="entry name" value="OS02G0718000 PROTEIN"/>
    <property type="match status" value="1"/>
</dbReference>
<keyword evidence="2" id="KW-0812">Transmembrane</keyword>
<reference evidence="3 4" key="1">
    <citation type="submission" date="2024-09" db="EMBL/GenBank/DDBJ databases">
        <title>Chromosome-scale assembly of Riccia fluitans.</title>
        <authorList>
            <person name="Paukszto L."/>
            <person name="Sawicki J."/>
            <person name="Karawczyk K."/>
            <person name="Piernik-Szablinska J."/>
            <person name="Szczecinska M."/>
            <person name="Mazdziarz M."/>
        </authorList>
    </citation>
    <scope>NUCLEOTIDE SEQUENCE [LARGE SCALE GENOMIC DNA]</scope>
    <source>
        <strain evidence="3">Rf_01</strain>
        <tissue evidence="3">Aerial parts of the thallus</tissue>
    </source>
</reference>
<sequence>MLRTSTRSIGSTYRRLWEKSVINSLRLSSSPCHRGGQEGRGREDVPPKNFHSGKSTEITTSSMQQCNSNSIPCRVFYEDHIRTGREVSGLKPSSTAALLHQDPPSSSSSAVPTVWEENPNVESSSFQQRLVLRSRNYKATELRTFLFPTQSMLMGGPSHQWGLHHAIRLSSSKAGPSEAENGEKTPQEGVRSERGEKKSIPRSVEDFQHEEIVGPTVERDLSALAEEVRSSLTVLRYYMASFRTGFVLLGSVHLVLAIWGAFISKTDIWLLRDLPLALMSFTFVYLLRNAESAMDFFSKMEGRSRLRILTLSLQVLKGLSHFFQRSGVMVKVVAFTSFVALIKQAFPST</sequence>
<dbReference type="Proteomes" id="UP001605036">
    <property type="component" value="Unassembled WGS sequence"/>
</dbReference>
<name>A0ABD1ZHQ5_9MARC</name>
<organism evidence="3 4">
    <name type="scientific">Riccia fluitans</name>
    <dbReference type="NCBI Taxonomy" id="41844"/>
    <lineage>
        <taxon>Eukaryota</taxon>
        <taxon>Viridiplantae</taxon>
        <taxon>Streptophyta</taxon>
        <taxon>Embryophyta</taxon>
        <taxon>Marchantiophyta</taxon>
        <taxon>Marchantiopsida</taxon>
        <taxon>Marchantiidae</taxon>
        <taxon>Marchantiales</taxon>
        <taxon>Ricciaceae</taxon>
        <taxon>Riccia</taxon>
    </lineage>
</organism>
<feature type="region of interest" description="Disordered" evidence="1">
    <location>
        <begin position="28"/>
        <end position="64"/>
    </location>
</feature>
<accession>A0ABD1ZHQ5</accession>
<gene>
    <name evidence="3" type="ORF">R1flu_018608</name>
</gene>
<keyword evidence="2" id="KW-0472">Membrane</keyword>
<dbReference type="AlphaFoldDB" id="A0ABD1ZHQ5"/>
<proteinExistence type="predicted"/>